<dbReference type="RefSeq" id="WP_138664280.1">
    <property type="nucleotide sequence ID" value="NZ_VCKY01000003.1"/>
</dbReference>
<name>A0A5S4FX95_9ACTN</name>
<feature type="signal peptide" evidence="1">
    <location>
        <begin position="1"/>
        <end position="33"/>
    </location>
</feature>
<comment type="caution">
    <text evidence="2">The sequence shown here is derived from an EMBL/GenBank/DDBJ whole genome shotgun (WGS) entry which is preliminary data.</text>
</comment>
<protein>
    <recommendedName>
        <fullName evidence="4">Ig-like domain-containing protein</fullName>
    </recommendedName>
</protein>
<dbReference type="EMBL" id="VCKY01000003">
    <property type="protein sequence ID" value="TMR25333.1"/>
    <property type="molecule type" value="Genomic_DNA"/>
</dbReference>
<keyword evidence="3" id="KW-1185">Reference proteome</keyword>
<reference evidence="2 3" key="1">
    <citation type="submission" date="2019-05" db="EMBL/GenBank/DDBJ databases">
        <title>Draft genome sequence of Nonomuraea turkmeniaca DSM 43926.</title>
        <authorList>
            <person name="Saricaoglu S."/>
            <person name="Isik K."/>
        </authorList>
    </citation>
    <scope>NUCLEOTIDE SEQUENCE [LARGE SCALE GENOMIC DNA]</scope>
    <source>
        <strain evidence="2 3">DSM 43926</strain>
    </source>
</reference>
<accession>A0A5S4FX95</accession>
<gene>
    <name evidence="2" type="ORF">ETD86_01730</name>
</gene>
<evidence type="ECO:0000313" key="2">
    <source>
        <dbReference type="EMBL" id="TMR25333.1"/>
    </source>
</evidence>
<keyword evidence="1" id="KW-0732">Signal</keyword>
<dbReference type="Proteomes" id="UP000309128">
    <property type="component" value="Unassembled WGS sequence"/>
</dbReference>
<feature type="chain" id="PRO_5024362873" description="Ig-like domain-containing protein" evidence="1">
    <location>
        <begin position="34"/>
        <end position="143"/>
    </location>
</feature>
<evidence type="ECO:0000256" key="1">
    <source>
        <dbReference type="SAM" id="SignalP"/>
    </source>
</evidence>
<evidence type="ECO:0008006" key="4">
    <source>
        <dbReference type="Google" id="ProtNLM"/>
    </source>
</evidence>
<dbReference type="AlphaFoldDB" id="A0A5S4FX95"/>
<evidence type="ECO:0000313" key="3">
    <source>
        <dbReference type="Proteomes" id="UP000309128"/>
    </source>
</evidence>
<organism evidence="2 3">
    <name type="scientific">Nonomuraea turkmeniaca</name>
    <dbReference type="NCBI Taxonomy" id="103838"/>
    <lineage>
        <taxon>Bacteria</taxon>
        <taxon>Bacillati</taxon>
        <taxon>Actinomycetota</taxon>
        <taxon>Actinomycetes</taxon>
        <taxon>Streptosporangiales</taxon>
        <taxon>Streptosporangiaceae</taxon>
        <taxon>Nonomuraea</taxon>
    </lineage>
</organism>
<sequence>MIKSPITTIVKAGSAGVMAAVMAAGLLGTPAFAAPGTTGESTIAGAACRNISGSPKGAANADISVRVCWHPRKRVTWTAYFYPRGTRIALEGTVVRKGVVSTYKSRTRVSYSTARGTYRKVDHVWFKACKVRGNVFYACAAIR</sequence>
<proteinExistence type="predicted"/>